<dbReference type="EMBL" id="CAXLJM020000043">
    <property type="protein sequence ID" value="CAL8110083.1"/>
    <property type="molecule type" value="Genomic_DNA"/>
</dbReference>
<evidence type="ECO:0000256" key="5">
    <source>
        <dbReference type="RuleBase" id="RU362059"/>
    </source>
</evidence>
<dbReference type="Proteomes" id="UP001642540">
    <property type="component" value="Unassembled WGS sequence"/>
</dbReference>
<evidence type="ECO:0000256" key="4">
    <source>
        <dbReference type="RuleBase" id="RU003718"/>
    </source>
</evidence>
<reference evidence="6 7" key="1">
    <citation type="submission" date="2024-08" db="EMBL/GenBank/DDBJ databases">
        <authorList>
            <person name="Cucini C."/>
            <person name="Frati F."/>
        </authorList>
    </citation>
    <scope>NUCLEOTIDE SEQUENCE [LARGE SCALE GENOMIC DNA]</scope>
</reference>
<feature type="transmembrane region" description="Helical" evidence="5">
    <location>
        <begin position="485"/>
        <end position="508"/>
    </location>
</feature>
<dbReference type="InterPro" id="IPR002213">
    <property type="entry name" value="UDP_glucos_trans"/>
</dbReference>
<keyword evidence="5" id="KW-0472">Membrane</keyword>
<evidence type="ECO:0000313" key="6">
    <source>
        <dbReference type="EMBL" id="CAL8110083.1"/>
    </source>
</evidence>
<comment type="subcellular location">
    <subcellularLocation>
        <location evidence="5">Membrane</location>
        <topology evidence="5">Single-pass membrane protein</topology>
    </subcellularLocation>
</comment>
<evidence type="ECO:0000256" key="1">
    <source>
        <dbReference type="ARBA" id="ARBA00009995"/>
    </source>
</evidence>
<keyword evidence="7" id="KW-1185">Reference proteome</keyword>
<organism evidence="6 7">
    <name type="scientific">Orchesella dallaii</name>
    <dbReference type="NCBI Taxonomy" id="48710"/>
    <lineage>
        <taxon>Eukaryota</taxon>
        <taxon>Metazoa</taxon>
        <taxon>Ecdysozoa</taxon>
        <taxon>Arthropoda</taxon>
        <taxon>Hexapoda</taxon>
        <taxon>Collembola</taxon>
        <taxon>Entomobryomorpha</taxon>
        <taxon>Entomobryoidea</taxon>
        <taxon>Orchesellidae</taxon>
        <taxon>Orchesellinae</taxon>
        <taxon>Orchesella</taxon>
    </lineage>
</organism>
<dbReference type="PROSITE" id="PS00375">
    <property type="entry name" value="UDPGT"/>
    <property type="match status" value="1"/>
</dbReference>
<evidence type="ECO:0000313" key="7">
    <source>
        <dbReference type="Proteomes" id="UP001642540"/>
    </source>
</evidence>
<comment type="caution">
    <text evidence="6">The sequence shown here is derived from an EMBL/GenBank/DDBJ whole genome shotgun (WGS) entry which is preliminary data.</text>
</comment>
<dbReference type="Gene3D" id="3.40.50.2000">
    <property type="entry name" value="Glycogen Phosphorylase B"/>
    <property type="match status" value="1"/>
</dbReference>
<dbReference type="CDD" id="cd03784">
    <property type="entry name" value="GT1_Gtf-like"/>
    <property type="match status" value="1"/>
</dbReference>
<dbReference type="Pfam" id="PF00201">
    <property type="entry name" value="UDPGT"/>
    <property type="match status" value="1"/>
</dbReference>
<keyword evidence="5" id="KW-0812">Transmembrane</keyword>
<proteinExistence type="inferred from homology"/>
<evidence type="ECO:0000256" key="3">
    <source>
        <dbReference type="ARBA" id="ARBA00022679"/>
    </source>
</evidence>
<comment type="similarity">
    <text evidence="1 4">Belongs to the UDP-glycosyltransferase family.</text>
</comment>
<dbReference type="InterPro" id="IPR035595">
    <property type="entry name" value="UDP_glycos_trans_CS"/>
</dbReference>
<keyword evidence="2 4" id="KW-0328">Glycosyltransferase</keyword>
<sequence length="527" mass="59857">MKPNAITAISVSVLFSTLITHVTTSKILFLLPIASKSHKNVFDPLIDALLSRGHELTVVSPVKSPRNYTNLREIHPVTVEEISNSPAMSGGNMFENRRKGKLAVLLSFDNTFIEEVCHKFYRNEEINGILKTREKFDLAFVNAVPNQCVLGLVNYLNIPHIYLGSLPLTNAHIEGVGGFFPRSFVPSPFSPFIDKMSFMERVMNFIIEMLSGYLYYQKQSSDIYRQYLGNDIPTVEEIDRNVSMIFMNTNFLLTFPRPLLPDIVEVGGMHCKYGRKSKLPSDLEELLSGAEHGFIYFSLGSIIRTKNMPPEVRQKFLNVFAKLKQLVIWKWDNENETDLPANVVVRKWLPQQDILDHPNIKLFITHGGLLSTQESVFYGVPLLGAPLYVDQDLNMKQAENLGQGLTLEITDFTEESLEDKIKTIIYDQRYAQKAKQLSQIFRDQPETPTERAVFWTEYVIRHKGATHLRSGARDLTAIQYHSLDVIMFLGIVSISSVTIVGMILLKVVQAACLKLRQQNNVSKIKVN</sequence>
<accession>A0ABP1QQ05</accession>
<dbReference type="EC" id="2.4.1.17" evidence="5"/>
<comment type="catalytic activity">
    <reaction evidence="5">
        <text>glucuronate acceptor + UDP-alpha-D-glucuronate = acceptor beta-D-glucuronoside + UDP + H(+)</text>
        <dbReference type="Rhea" id="RHEA:21032"/>
        <dbReference type="ChEBI" id="CHEBI:15378"/>
        <dbReference type="ChEBI" id="CHEBI:58052"/>
        <dbReference type="ChEBI" id="CHEBI:58223"/>
        <dbReference type="ChEBI" id="CHEBI:132367"/>
        <dbReference type="ChEBI" id="CHEBI:132368"/>
        <dbReference type="EC" id="2.4.1.17"/>
    </reaction>
</comment>
<dbReference type="PANTHER" id="PTHR48043">
    <property type="entry name" value="EG:EG0003.4 PROTEIN-RELATED"/>
    <property type="match status" value="1"/>
</dbReference>
<dbReference type="PANTHER" id="PTHR48043:SF159">
    <property type="entry name" value="EG:EG0003.4 PROTEIN-RELATED"/>
    <property type="match status" value="1"/>
</dbReference>
<keyword evidence="3 4" id="KW-0808">Transferase</keyword>
<keyword evidence="5" id="KW-1133">Transmembrane helix</keyword>
<dbReference type="InterPro" id="IPR050271">
    <property type="entry name" value="UDP-glycosyltransferase"/>
</dbReference>
<evidence type="ECO:0000256" key="2">
    <source>
        <dbReference type="ARBA" id="ARBA00022676"/>
    </source>
</evidence>
<dbReference type="SUPFAM" id="SSF53756">
    <property type="entry name" value="UDP-Glycosyltransferase/glycogen phosphorylase"/>
    <property type="match status" value="1"/>
</dbReference>
<gene>
    <name evidence="6" type="ORF">ODALV1_LOCUS13961</name>
</gene>
<protein>
    <recommendedName>
        <fullName evidence="5">UDP-glucuronosyltransferase</fullName>
        <ecNumber evidence="5">2.4.1.17</ecNumber>
    </recommendedName>
</protein>
<name>A0ABP1QQ05_9HEXA</name>